<keyword evidence="2" id="KW-1185">Reference proteome</keyword>
<dbReference type="RefSeq" id="WP_346044168.1">
    <property type="nucleotide sequence ID" value="NZ_BAAACP010000007.1"/>
</dbReference>
<gene>
    <name evidence="1" type="ORF">GCM10008917_13400</name>
</gene>
<organism evidence="1 2">
    <name type="scientific">Paraclostridium tenue</name>
    <dbReference type="NCBI Taxonomy" id="1737"/>
    <lineage>
        <taxon>Bacteria</taxon>
        <taxon>Bacillati</taxon>
        <taxon>Bacillota</taxon>
        <taxon>Clostridia</taxon>
        <taxon>Peptostreptococcales</taxon>
        <taxon>Peptostreptococcaceae</taxon>
        <taxon>Paraclostridium</taxon>
    </lineage>
</organism>
<sequence length="181" mass="20875">MYSEKILYGLDKIHYCTNDGIIKPIKGALDIEVKMNEEYKFATIYGNDEIKLNGKITGTGTLNILSLTFDEQKDILGYKGEIGEIYLDDAFNPQPITLLFAREKADGSELYTVLYKCIFNITNIDAKTLKDNVDEDTLELNFNVLIDSKRKNLMYFTLDTKYADKYKVDNFFKEIQLPKNM</sequence>
<proteinExistence type="predicted"/>
<evidence type="ECO:0000313" key="1">
    <source>
        <dbReference type="EMBL" id="GAA0863541.1"/>
    </source>
</evidence>
<comment type="caution">
    <text evidence="1">The sequence shown here is derived from an EMBL/GenBank/DDBJ whole genome shotgun (WGS) entry which is preliminary data.</text>
</comment>
<protein>
    <recommendedName>
        <fullName evidence="3">Phage tail protein</fullName>
    </recommendedName>
</protein>
<dbReference type="EMBL" id="BAAACP010000007">
    <property type="protein sequence ID" value="GAA0863541.1"/>
    <property type="molecule type" value="Genomic_DNA"/>
</dbReference>
<dbReference type="Proteomes" id="UP001400965">
    <property type="component" value="Unassembled WGS sequence"/>
</dbReference>
<dbReference type="Pfam" id="PF04630">
    <property type="entry name" value="Phage_TTP_1"/>
    <property type="match status" value="1"/>
</dbReference>
<evidence type="ECO:0000313" key="2">
    <source>
        <dbReference type="Proteomes" id="UP001400965"/>
    </source>
</evidence>
<dbReference type="InterPro" id="IPR006724">
    <property type="entry name" value="Phage_TTP"/>
</dbReference>
<reference evidence="1 2" key="1">
    <citation type="journal article" date="2019" name="Int. J. Syst. Evol. Microbiol.">
        <title>The Global Catalogue of Microorganisms (GCM) 10K type strain sequencing project: providing services to taxonomists for standard genome sequencing and annotation.</title>
        <authorList>
            <consortium name="The Broad Institute Genomics Platform"/>
            <consortium name="The Broad Institute Genome Sequencing Center for Infectious Disease"/>
            <person name="Wu L."/>
            <person name="Ma J."/>
        </authorList>
    </citation>
    <scope>NUCLEOTIDE SEQUENCE [LARGE SCALE GENOMIC DNA]</scope>
    <source>
        <strain evidence="1 2">JCM 6486</strain>
    </source>
</reference>
<dbReference type="InterPro" id="IPR006490">
    <property type="entry name" value="Maj_tail_phi13"/>
</dbReference>
<name>A0ABN1M2S1_9FIRM</name>
<accession>A0ABN1M2S1</accession>
<evidence type="ECO:0008006" key="3">
    <source>
        <dbReference type="Google" id="ProtNLM"/>
    </source>
</evidence>
<dbReference type="NCBIfam" id="TIGR01603">
    <property type="entry name" value="maj_tail_phi13"/>
    <property type="match status" value="1"/>
</dbReference>